<protein>
    <submittedName>
        <fullName evidence="1">Uncharacterized protein</fullName>
    </submittedName>
</protein>
<dbReference type="Proteomes" id="UP000265520">
    <property type="component" value="Unassembled WGS sequence"/>
</dbReference>
<evidence type="ECO:0000313" key="1">
    <source>
        <dbReference type="EMBL" id="MCI67565.1"/>
    </source>
</evidence>
<proteinExistence type="predicted"/>
<reference evidence="1 2" key="1">
    <citation type="journal article" date="2018" name="Front. Plant Sci.">
        <title>Red Clover (Trifolium pratense) and Zigzag Clover (T. medium) - A Picture of Genomic Similarities and Differences.</title>
        <authorList>
            <person name="Dluhosova J."/>
            <person name="Istvanek J."/>
            <person name="Nedelnik J."/>
            <person name="Repkova J."/>
        </authorList>
    </citation>
    <scope>NUCLEOTIDE SEQUENCE [LARGE SCALE GENOMIC DNA]</scope>
    <source>
        <strain evidence="2">cv. 10/8</strain>
        <tissue evidence="1">Leaf</tissue>
    </source>
</reference>
<accession>A0A392U740</accession>
<comment type="caution">
    <text evidence="1">The sequence shown here is derived from an EMBL/GenBank/DDBJ whole genome shotgun (WGS) entry which is preliminary data.</text>
</comment>
<dbReference type="AlphaFoldDB" id="A0A392U740"/>
<sequence>MRFQTANHVTFDINNTVLTELKKNQFDGNAIRDPWEHLEHFYETCTMCRPDG</sequence>
<evidence type="ECO:0000313" key="2">
    <source>
        <dbReference type="Proteomes" id="UP000265520"/>
    </source>
</evidence>
<keyword evidence="2" id="KW-1185">Reference proteome</keyword>
<feature type="non-terminal residue" evidence="1">
    <location>
        <position position="52"/>
    </location>
</feature>
<name>A0A392U740_9FABA</name>
<organism evidence="1 2">
    <name type="scientific">Trifolium medium</name>
    <dbReference type="NCBI Taxonomy" id="97028"/>
    <lineage>
        <taxon>Eukaryota</taxon>
        <taxon>Viridiplantae</taxon>
        <taxon>Streptophyta</taxon>
        <taxon>Embryophyta</taxon>
        <taxon>Tracheophyta</taxon>
        <taxon>Spermatophyta</taxon>
        <taxon>Magnoliopsida</taxon>
        <taxon>eudicotyledons</taxon>
        <taxon>Gunneridae</taxon>
        <taxon>Pentapetalae</taxon>
        <taxon>rosids</taxon>
        <taxon>fabids</taxon>
        <taxon>Fabales</taxon>
        <taxon>Fabaceae</taxon>
        <taxon>Papilionoideae</taxon>
        <taxon>50 kb inversion clade</taxon>
        <taxon>NPAAA clade</taxon>
        <taxon>Hologalegina</taxon>
        <taxon>IRL clade</taxon>
        <taxon>Trifolieae</taxon>
        <taxon>Trifolium</taxon>
    </lineage>
</organism>
<dbReference type="EMBL" id="LXQA010719593">
    <property type="protein sequence ID" value="MCI67565.1"/>
    <property type="molecule type" value="Genomic_DNA"/>
</dbReference>